<accession>A0A7W6CPE9</accession>
<comment type="caution">
    <text evidence="1">The sequence shown here is derived from an EMBL/GenBank/DDBJ whole genome shotgun (WGS) entry which is preliminary data.</text>
</comment>
<dbReference type="EMBL" id="JACIDW010000001">
    <property type="protein sequence ID" value="MBB3962763.1"/>
    <property type="molecule type" value="Genomic_DNA"/>
</dbReference>
<name>A0A7W6CPE9_9HYPH</name>
<protein>
    <submittedName>
        <fullName evidence="1">Uncharacterized protein</fullName>
    </submittedName>
</protein>
<reference evidence="1 2" key="1">
    <citation type="submission" date="2020-08" db="EMBL/GenBank/DDBJ databases">
        <title>Genomic Encyclopedia of Type Strains, Phase IV (KMG-IV): sequencing the most valuable type-strain genomes for metagenomic binning, comparative biology and taxonomic classification.</title>
        <authorList>
            <person name="Goeker M."/>
        </authorList>
    </citation>
    <scope>NUCLEOTIDE SEQUENCE [LARGE SCALE GENOMIC DNA]</scope>
    <source>
        <strain evidence="1 2">DSM 26575</strain>
    </source>
</reference>
<evidence type="ECO:0000313" key="2">
    <source>
        <dbReference type="Proteomes" id="UP000582090"/>
    </source>
</evidence>
<dbReference type="Proteomes" id="UP000582090">
    <property type="component" value="Unassembled WGS sequence"/>
</dbReference>
<dbReference type="RefSeq" id="WP_246400064.1">
    <property type="nucleotide sequence ID" value="NZ_JACIDW010000001.1"/>
</dbReference>
<proteinExistence type="predicted"/>
<evidence type="ECO:0000313" key="1">
    <source>
        <dbReference type="EMBL" id="MBB3962763.1"/>
    </source>
</evidence>
<sequence length="179" mass="19664">MGERMNWINRYIDEPLLQGAATVMKLWHGRTGQRPDLLEPVWNLLSIAFLLIAGPQVLAGEVLWLSEAALVMLALPSVLKLYKASAASADYDLKDYKALRATALQKRENEWALRLAVVVGALVLPLARPVDDVASAYFMLGACLWFSLTAPARFYLNAAEPPTPDEGDRLFRPALGSAA</sequence>
<keyword evidence="2" id="KW-1185">Reference proteome</keyword>
<dbReference type="AlphaFoldDB" id="A0A7W6CPE9"/>
<gene>
    <name evidence="1" type="ORF">GGQ67_000381</name>
</gene>
<organism evidence="1 2">
    <name type="scientific">Rhizobium metallidurans</name>
    <dbReference type="NCBI Taxonomy" id="1265931"/>
    <lineage>
        <taxon>Bacteria</taxon>
        <taxon>Pseudomonadati</taxon>
        <taxon>Pseudomonadota</taxon>
        <taxon>Alphaproteobacteria</taxon>
        <taxon>Hyphomicrobiales</taxon>
        <taxon>Rhizobiaceae</taxon>
        <taxon>Rhizobium/Agrobacterium group</taxon>
        <taxon>Rhizobium</taxon>
    </lineage>
</organism>